<name>A0A0R3MYY8_9BRAD</name>
<comment type="caution">
    <text evidence="1">The sequence shown here is derived from an EMBL/GenBank/DDBJ whole genome shotgun (WGS) entry which is preliminary data.</text>
</comment>
<evidence type="ECO:0008006" key="3">
    <source>
        <dbReference type="Google" id="ProtNLM"/>
    </source>
</evidence>
<dbReference type="AlphaFoldDB" id="A0A0R3MYY8"/>
<organism evidence="1 2">
    <name type="scientific">Bradyrhizobium lablabi</name>
    <dbReference type="NCBI Taxonomy" id="722472"/>
    <lineage>
        <taxon>Bacteria</taxon>
        <taxon>Pseudomonadati</taxon>
        <taxon>Pseudomonadota</taxon>
        <taxon>Alphaproteobacteria</taxon>
        <taxon>Hyphomicrobiales</taxon>
        <taxon>Nitrobacteraceae</taxon>
        <taxon>Bradyrhizobium</taxon>
    </lineage>
</organism>
<evidence type="ECO:0000313" key="1">
    <source>
        <dbReference type="EMBL" id="KRR24977.1"/>
    </source>
</evidence>
<protein>
    <recommendedName>
        <fullName evidence="3">Glycosyl transferase</fullName>
    </recommendedName>
</protein>
<dbReference type="Gene3D" id="3.90.550.10">
    <property type="entry name" value="Spore Coat Polysaccharide Biosynthesis Protein SpsA, Chain A"/>
    <property type="match status" value="1"/>
</dbReference>
<accession>A0A0R3MYY8</accession>
<dbReference type="InterPro" id="IPR029044">
    <property type="entry name" value="Nucleotide-diphossugar_trans"/>
</dbReference>
<dbReference type="OrthoDB" id="118340at2"/>
<gene>
    <name evidence="1" type="ORF">CQ14_30620</name>
</gene>
<dbReference type="SUPFAM" id="SSF53448">
    <property type="entry name" value="Nucleotide-diphospho-sugar transferases"/>
    <property type="match status" value="1"/>
</dbReference>
<sequence>MSVTAAPFTIWTATEIMADRLYCTYFDHNYLPRGLALYHSLRRHAPGAELWVLCLSEACYRALKALDLPNLVAVRMAEFEAANPDVAATRPSRSQIEYYFTSSPAWILFVLESSRDAEWTTYLDSDLFFFASPDPIYAEMKDAAFGIVPHRFSRGLEDQRRFGLYNVGWVSARRRDDGIAALRWWRERCIEWCYDRVEGDRFADQRYLDRMPEMFSGVHVISHLGANLAPWNIADCRLEWNNGMVEIERRDPLLFFHFYGVKRSGGHYFNSHRVYHAPFSGLMREKLYKPYVAALDEAERTSAPYLQGEQIEAIRKPVVANPVDRLFNALRRMRMMAYRGLDIVTGRAIAVR</sequence>
<reference evidence="1 2" key="1">
    <citation type="submission" date="2014-03" db="EMBL/GenBank/DDBJ databases">
        <title>Bradyrhizobium valentinum sp. nov., isolated from effective nodules of Lupinus mariae-josephae, a lupine endemic of basic-lime soils in Eastern Spain.</title>
        <authorList>
            <person name="Duran D."/>
            <person name="Rey L."/>
            <person name="Navarro A."/>
            <person name="Busquets A."/>
            <person name="Imperial J."/>
            <person name="Ruiz-Argueso T."/>
        </authorList>
    </citation>
    <scope>NUCLEOTIDE SEQUENCE [LARGE SCALE GENOMIC DNA]</scope>
    <source>
        <strain evidence="1 2">CCBAU 23086</strain>
    </source>
</reference>
<dbReference type="RefSeq" id="WP_057858210.1">
    <property type="nucleotide sequence ID" value="NZ_LLYB01000059.1"/>
</dbReference>
<proteinExistence type="predicted"/>
<evidence type="ECO:0000313" key="2">
    <source>
        <dbReference type="Proteomes" id="UP000051660"/>
    </source>
</evidence>
<dbReference type="Proteomes" id="UP000051660">
    <property type="component" value="Unassembled WGS sequence"/>
</dbReference>
<dbReference type="EMBL" id="LLYB01000059">
    <property type="protein sequence ID" value="KRR24977.1"/>
    <property type="molecule type" value="Genomic_DNA"/>
</dbReference>